<gene>
    <name evidence="1" type="ORF">Strain138_001472</name>
    <name evidence="2" type="ORF">Strain318_001472</name>
</gene>
<dbReference type="SUPFAM" id="SSF63829">
    <property type="entry name" value="Calcium-dependent phosphotriesterase"/>
    <property type="match status" value="1"/>
</dbReference>
<keyword evidence="3" id="KW-1185">Reference proteome</keyword>
<dbReference type="EMBL" id="CP130612">
    <property type="protein sequence ID" value="WKW12190.1"/>
    <property type="molecule type" value="Genomic_DNA"/>
</dbReference>
<name>A0AA49JU95_9BACT</name>
<dbReference type="RefSeq" id="WP_367887862.1">
    <property type="nucleotide sequence ID" value="NZ_CP130612.1"/>
</dbReference>
<protein>
    <submittedName>
        <fullName evidence="1">6-bladed beta-propeller</fullName>
    </submittedName>
</protein>
<accession>A0AA49JU95</accession>
<evidence type="ECO:0000313" key="2">
    <source>
        <dbReference type="EMBL" id="WKW15099.1"/>
    </source>
</evidence>
<accession>A0AA49JZU4</accession>
<proteinExistence type="predicted"/>
<evidence type="ECO:0000313" key="3">
    <source>
        <dbReference type="Proteomes" id="UP001229955"/>
    </source>
</evidence>
<dbReference type="AlphaFoldDB" id="A0AA49JU95"/>
<dbReference type="Pfam" id="PF17170">
    <property type="entry name" value="DUF5128"/>
    <property type="match status" value="1"/>
</dbReference>
<dbReference type="Gene3D" id="2.120.10.30">
    <property type="entry name" value="TolB, C-terminal domain"/>
    <property type="match status" value="1"/>
</dbReference>
<dbReference type="Proteomes" id="UP001229955">
    <property type="component" value="Chromosome"/>
</dbReference>
<reference evidence="1" key="1">
    <citation type="submission" date="2023-07" db="EMBL/GenBank/DDBJ databases">
        <authorList>
            <person name="Haufschild T."/>
            <person name="Kallscheuer N."/>
            <person name="Hammer J."/>
            <person name="Kohn T."/>
            <person name="Kabuu M."/>
            <person name="Jogler M."/>
            <person name="Wohfarth N."/>
            <person name="Heuer A."/>
            <person name="Rohde M."/>
            <person name="van Teeseling M.C.F."/>
            <person name="Jogler C."/>
        </authorList>
    </citation>
    <scope>NUCLEOTIDE SEQUENCE</scope>
    <source>
        <strain evidence="1">Strain 138</strain>
        <strain evidence="2">Strain 318</strain>
    </source>
</reference>
<dbReference type="PROSITE" id="PS51257">
    <property type="entry name" value="PROKAR_LIPOPROTEIN"/>
    <property type="match status" value="1"/>
</dbReference>
<dbReference type="KEGG" id="pspc:Strain318_001472"/>
<evidence type="ECO:0000313" key="1">
    <source>
        <dbReference type="EMBL" id="WKW12190.1"/>
    </source>
</evidence>
<dbReference type="EMBL" id="CP130613">
    <property type="protein sequence ID" value="WKW15099.1"/>
    <property type="molecule type" value="Genomic_DNA"/>
</dbReference>
<dbReference type="InterPro" id="IPR011042">
    <property type="entry name" value="6-blade_b-propeller_TolB-like"/>
</dbReference>
<sequence>MMPRRFDHVVATAALGTALLAACAGDRGAEADARPWRTVADSTGDTIVVRTLGAVPDSLAHTLVPVLQVGALDGAEELTFGYVGDVLGLPGGGLLVHDSEAEIIRLYDSTGAYVRNLGGKGGGPGEYTQVNGIARHPSGDLYVWDAGGGRVNRYRADGSYVTTWRSPFTGWFTQNQLFADAAGRLLMWLPIMTNPDNSLERQDSYVRLDTAGKTLDTLRIPLWPNESEPLQAATPNGRSRTMTVRPWSANSAASVHPAGGIVAGLGQRYVFYRLLADGKPNRIEREFTPVPVSDTERRERQAQIEQNMRRLDPSWNWTGAPIPSEKPAYDRFLVGEDGRIWVRVYTAGEPIPAEELPTPRPSPNGPPPVVLTTREPVVFDVFASDGRFLGRVKLPPRTRVLRARGNDVWGTTRDADDVDYAARFRIEPGLKP</sequence>
<organism evidence="1">
    <name type="scientific">Pseudogemmatithrix spongiicola</name>
    <dbReference type="NCBI Taxonomy" id="3062599"/>
    <lineage>
        <taxon>Bacteria</taxon>
        <taxon>Pseudomonadati</taxon>
        <taxon>Gemmatimonadota</taxon>
        <taxon>Gemmatimonadia</taxon>
        <taxon>Gemmatimonadales</taxon>
        <taxon>Gemmatimonadaceae</taxon>
        <taxon>Pseudogemmatithrix</taxon>
    </lineage>
</organism>